<evidence type="ECO:0000256" key="4">
    <source>
        <dbReference type="ARBA" id="ARBA00022475"/>
    </source>
</evidence>
<dbReference type="GO" id="GO:0015774">
    <property type="term" value="P:polysaccharide transport"/>
    <property type="evidence" value="ECO:0007669"/>
    <property type="project" value="UniProtKB-KW"/>
</dbReference>
<evidence type="ECO:0000256" key="5">
    <source>
        <dbReference type="ARBA" id="ARBA00022597"/>
    </source>
</evidence>
<dbReference type="RefSeq" id="WP_115078789.1">
    <property type="nucleotide sequence ID" value="NZ_CP022313.1"/>
</dbReference>
<keyword evidence="9" id="KW-0625">Polysaccharide transport</keyword>
<evidence type="ECO:0000256" key="8">
    <source>
        <dbReference type="ARBA" id="ARBA00022989"/>
    </source>
</evidence>
<feature type="transmembrane region" description="Helical" evidence="11">
    <location>
        <begin position="153"/>
        <end position="177"/>
    </location>
</feature>
<keyword evidence="5" id="KW-0762">Sugar transport</keyword>
<keyword evidence="3 11" id="KW-0813">Transport</keyword>
<dbReference type="GO" id="GO:0043190">
    <property type="term" value="C:ATP-binding cassette (ABC) transporter complex"/>
    <property type="evidence" value="ECO:0007669"/>
    <property type="project" value="InterPro"/>
</dbReference>
<dbReference type="InterPro" id="IPR013525">
    <property type="entry name" value="ABC2_TM"/>
</dbReference>
<evidence type="ECO:0000256" key="11">
    <source>
        <dbReference type="RuleBase" id="RU361157"/>
    </source>
</evidence>
<dbReference type="PRINTS" id="PR00164">
    <property type="entry name" value="ABC2TRNSPORT"/>
</dbReference>
<comment type="similarity">
    <text evidence="2 11">Belongs to the ABC-2 integral membrane protein family.</text>
</comment>
<feature type="transmembrane region" description="Helical" evidence="11">
    <location>
        <begin position="184"/>
        <end position="203"/>
    </location>
</feature>
<feature type="transmembrane region" description="Helical" evidence="11">
    <location>
        <begin position="75"/>
        <end position="92"/>
    </location>
</feature>
<feature type="transmembrane region" description="Helical" evidence="11">
    <location>
        <begin position="38"/>
        <end position="63"/>
    </location>
</feature>
<name>A0A345V0I8_PSEFL</name>
<evidence type="ECO:0000256" key="9">
    <source>
        <dbReference type="ARBA" id="ARBA00023047"/>
    </source>
</evidence>
<evidence type="ECO:0000256" key="1">
    <source>
        <dbReference type="ARBA" id="ARBA00004651"/>
    </source>
</evidence>
<dbReference type="PANTHER" id="PTHR30413:SF10">
    <property type="entry name" value="CAPSULE POLYSACCHARIDE EXPORT INNER-MEMBRANE PROTEIN CTRC"/>
    <property type="match status" value="1"/>
</dbReference>
<evidence type="ECO:0000313" key="14">
    <source>
        <dbReference type="Proteomes" id="UP000254535"/>
    </source>
</evidence>
<dbReference type="Proteomes" id="UP000254535">
    <property type="component" value="Chromosome"/>
</dbReference>
<dbReference type="PROSITE" id="PS51012">
    <property type="entry name" value="ABC_TM2"/>
    <property type="match status" value="1"/>
</dbReference>
<comment type="subcellular location">
    <subcellularLocation>
        <location evidence="11">Cell inner membrane</location>
        <topology evidence="11">Multi-pass membrane protein</topology>
    </subcellularLocation>
    <subcellularLocation>
        <location evidence="1">Cell membrane</location>
        <topology evidence="1">Multi-pass membrane protein</topology>
    </subcellularLocation>
</comment>
<reference evidence="13 14" key="1">
    <citation type="submission" date="2017-07" db="EMBL/GenBank/DDBJ databases">
        <title>Genome sequence of Pseudomonas NEP1.</title>
        <authorList>
            <person name="Nascimento F.X."/>
        </authorList>
    </citation>
    <scope>NUCLEOTIDE SEQUENCE [LARGE SCALE GENOMIC DNA]</scope>
    <source>
        <strain evidence="13 14">NEP1</strain>
    </source>
</reference>
<dbReference type="GO" id="GO:0015920">
    <property type="term" value="P:lipopolysaccharide transport"/>
    <property type="evidence" value="ECO:0007669"/>
    <property type="project" value="TreeGrafter"/>
</dbReference>
<evidence type="ECO:0000256" key="3">
    <source>
        <dbReference type="ARBA" id="ARBA00022448"/>
    </source>
</evidence>
<gene>
    <name evidence="13" type="ORF">CFN16_19545</name>
</gene>
<keyword evidence="8 11" id="KW-1133">Transmembrane helix</keyword>
<dbReference type="InterPro" id="IPR047817">
    <property type="entry name" value="ABC2_TM_bact-type"/>
</dbReference>
<evidence type="ECO:0000259" key="12">
    <source>
        <dbReference type="PROSITE" id="PS51012"/>
    </source>
</evidence>
<dbReference type="PIRSF" id="PIRSF006648">
    <property type="entry name" value="DrrB"/>
    <property type="match status" value="1"/>
</dbReference>
<evidence type="ECO:0000256" key="6">
    <source>
        <dbReference type="ARBA" id="ARBA00022692"/>
    </source>
</evidence>
<evidence type="ECO:0000256" key="10">
    <source>
        <dbReference type="ARBA" id="ARBA00023136"/>
    </source>
</evidence>
<evidence type="ECO:0000256" key="7">
    <source>
        <dbReference type="ARBA" id="ARBA00022903"/>
    </source>
</evidence>
<accession>A0A345V0I8</accession>
<dbReference type="EMBL" id="CP022313">
    <property type="protein sequence ID" value="AXJ06240.1"/>
    <property type="molecule type" value="Genomic_DNA"/>
</dbReference>
<feature type="transmembrane region" description="Helical" evidence="11">
    <location>
        <begin position="240"/>
        <end position="261"/>
    </location>
</feature>
<evidence type="ECO:0000256" key="2">
    <source>
        <dbReference type="ARBA" id="ARBA00007783"/>
    </source>
</evidence>
<feature type="domain" description="ABC transmembrane type-2" evidence="12">
    <location>
        <begin position="39"/>
        <end position="264"/>
    </location>
</feature>
<feature type="transmembrane region" description="Helical" evidence="11">
    <location>
        <begin position="113"/>
        <end position="141"/>
    </location>
</feature>
<keyword evidence="6 11" id="KW-0812">Transmembrane</keyword>
<dbReference type="Pfam" id="PF01061">
    <property type="entry name" value="ABC2_membrane"/>
    <property type="match status" value="1"/>
</dbReference>
<keyword evidence="10 11" id="KW-0472">Membrane</keyword>
<keyword evidence="7" id="KW-0972">Capsule biogenesis/degradation</keyword>
<dbReference type="InterPro" id="IPR000412">
    <property type="entry name" value="ABC_2_transport"/>
</dbReference>
<proteinExistence type="inferred from homology"/>
<dbReference type="GO" id="GO:0140359">
    <property type="term" value="F:ABC-type transporter activity"/>
    <property type="evidence" value="ECO:0007669"/>
    <property type="project" value="InterPro"/>
</dbReference>
<keyword evidence="4 11" id="KW-1003">Cell membrane</keyword>
<dbReference type="AlphaFoldDB" id="A0A345V0I8"/>
<organism evidence="13 14">
    <name type="scientific">Pseudomonas fluorescens</name>
    <dbReference type="NCBI Taxonomy" id="294"/>
    <lineage>
        <taxon>Bacteria</taxon>
        <taxon>Pseudomonadati</taxon>
        <taxon>Pseudomonadota</taxon>
        <taxon>Gammaproteobacteria</taxon>
        <taxon>Pseudomonadales</taxon>
        <taxon>Pseudomonadaceae</taxon>
        <taxon>Pseudomonas</taxon>
    </lineage>
</organism>
<evidence type="ECO:0000313" key="13">
    <source>
        <dbReference type="EMBL" id="AXJ06240.1"/>
    </source>
</evidence>
<sequence>MQKFSAAPGVMFSSVWRNRALIVALIKREVIGRYRGSFMGILWSFFNPIVMLAIYTFVFSFIFNSRWAGAGDSKAEFALILFAGLMVFNLFAECVTRAPNLIISNANYVKKVVFPLEILPCVIAGSSLFHALVSLIVWLLAYGVFFGVPPLTLFYLPLVIAPLVLIILGLSWGLAAIGVYMRDVAHFIGLVTSGLMFLAPIFYPATAVPEEYRHLLLLNPLTVAVENVRAVLFFGQQPDWPLLGIYTCIAIAVAYLGFAFFQKTRKGFADVL</sequence>
<dbReference type="PANTHER" id="PTHR30413">
    <property type="entry name" value="INNER MEMBRANE TRANSPORT PERMEASE"/>
    <property type="match status" value="1"/>
</dbReference>
<protein>
    <recommendedName>
        <fullName evidence="11">Transport permease protein</fullName>
    </recommendedName>
</protein>